<dbReference type="Gene3D" id="3.40.50.1820">
    <property type="entry name" value="alpha/beta hydrolase"/>
    <property type="match status" value="1"/>
</dbReference>
<accession>A0A1M5WEU1</accession>
<sequence>MFRVESYLSINDFTTLNKSLQHRTLKDYTTLVGVNYPSLELSYEVFGQPLHTAPIVLVNHALTGNSDVAGEHTGWWKGIVSKGNLVDTDKYTIISINIPGNGYDNKPENLIEDYKSFTVRDVAQLFGLLLEDLGITKLHAIIAGSLGGGIAWEMSVLFPDLANYVIPIASDWKATDWILAHNKVQEQILTNSKKPVHDARMMAMLFYRTAASFKEKFNRTQNEALGISNVESWLLHHGYKLEQRFELKAYQMVNHLLSTLDITSERGTFEEVAKTIKATIIQIGIDSDFFFVPEENRETQEVLAKIGAKAVYKEITSIHGHDGFLVEDEQLKELLKDVF</sequence>
<evidence type="ECO:0000256" key="2">
    <source>
        <dbReference type="PIRSR" id="PIRSR000443-1"/>
    </source>
</evidence>
<keyword evidence="1 4" id="KW-0808">Transferase</keyword>
<protein>
    <submittedName>
        <fullName evidence="4">Homoserine O-acetyltransferase</fullName>
    </submittedName>
</protein>
<name>A0A1M5WEU1_9FLAO</name>
<organism evidence="4 5">
    <name type="scientific">Wenyingzhuangia marina</name>
    <dbReference type="NCBI Taxonomy" id="1195760"/>
    <lineage>
        <taxon>Bacteria</taxon>
        <taxon>Pseudomonadati</taxon>
        <taxon>Bacteroidota</taxon>
        <taxon>Flavobacteriia</taxon>
        <taxon>Flavobacteriales</taxon>
        <taxon>Flavobacteriaceae</taxon>
        <taxon>Wenyingzhuangia</taxon>
    </lineage>
</organism>
<dbReference type="GO" id="GO:0009086">
    <property type="term" value="P:methionine biosynthetic process"/>
    <property type="evidence" value="ECO:0007669"/>
    <property type="project" value="TreeGrafter"/>
</dbReference>
<dbReference type="EMBL" id="FQXQ01000005">
    <property type="protein sequence ID" value="SHH86035.1"/>
    <property type="molecule type" value="Genomic_DNA"/>
</dbReference>
<feature type="active site" evidence="2">
    <location>
        <position position="321"/>
    </location>
</feature>
<dbReference type="PANTHER" id="PTHR32268:SF11">
    <property type="entry name" value="HOMOSERINE O-ACETYLTRANSFERASE"/>
    <property type="match status" value="1"/>
</dbReference>
<dbReference type="InterPro" id="IPR029058">
    <property type="entry name" value="AB_hydrolase_fold"/>
</dbReference>
<dbReference type="SUPFAM" id="SSF53474">
    <property type="entry name" value="alpha/beta-Hydrolases"/>
    <property type="match status" value="1"/>
</dbReference>
<keyword evidence="5" id="KW-1185">Reference proteome</keyword>
<dbReference type="InterPro" id="IPR008220">
    <property type="entry name" value="HAT_MetX-like"/>
</dbReference>
<feature type="active site" evidence="2">
    <location>
        <position position="288"/>
    </location>
</feature>
<dbReference type="GO" id="GO:0004414">
    <property type="term" value="F:homoserine O-acetyltransferase activity"/>
    <property type="evidence" value="ECO:0007669"/>
    <property type="project" value="TreeGrafter"/>
</dbReference>
<reference evidence="5" key="1">
    <citation type="submission" date="2016-11" db="EMBL/GenBank/DDBJ databases">
        <authorList>
            <person name="Varghese N."/>
            <person name="Submissions S."/>
        </authorList>
    </citation>
    <scope>NUCLEOTIDE SEQUENCE [LARGE SCALE GENOMIC DNA]</scope>
    <source>
        <strain evidence="5">DSM 100572</strain>
    </source>
</reference>
<dbReference type="Pfam" id="PF00561">
    <property type="entry name" value="Abhydrolase_1"/>
    <property type="match status" value="1"/>
</dbReference>
<dbReference type="RefSeq" id="WP_229743005.1">
    <property type="nucleotide sequence ID" value="NZ_BMEN01000006.1"/>
</dbReference>
<evidence type="ECO:0000256" key="1">
    <source>
        <dbReference type="ARBA" id="ARBA00022679"/>
    </source>
</evidence>
<gene>
    <name evidence="4" type="ORF">SAMN05444281_2369</name>
</gene>
<evidence type="ECO:0000313" key="5">
    <source>
        <dbReference type="Proteomes" id="UP000184109"/>
    </source>
</evidence>
<dbReference type="InterPro" id="IPR000073">
    <property type="entry name" value="AB_hydrolase_1"/>
</dbReference>
<dbReference type="GO" id="GO:0009092">
    <property type="term" value="P:homoserine metabolic process"/>
    <property type="evidence" value="ECO:0007669"/>
    <property type="project" value="TreeGrafter"/>
</dbReference>
<evidence type="ECO:0000313" key="4">
    <source>
        <dbReference type="EMBL" id="SHH86035.1"/>
    </source>
</evidence>
<dbReference type="PANTHER" id="PTHR32268">
    <property type="entry name" value="HOMOSERINE O-ACETYLTRANSFERASE"/>
    <property type="match status" value="1"/>
</dbReference>
<proteinExistence type="predicted"/>
<dbReference type="STRING" id="1195760.SAMN05444281_2369"/>
<dbReference type="AlphaFoldDB" id="A0A1M5WEU1"/>
<feature type="domain" description="AB hydrolase-1" evidence="3">
    <location>
        <begin position="54"/>
        <end position="237"/>
    </location>
</feature>
<evidence type="ECO:0000259" key="3">
    <source>
        <dbReference type="Pfam" id="PF00561"/>
    </source>
</evidence>
<dbReference type="PIRSF" id="PIRSF000443">
    <property type="entry name" value="Homoser_Ac_trans"/>
    <property type="match status" value="1"/>
</dbReference>
<dbReference type="Proteomes" id="UP000184109">
    <property type="component" value="Unassembled WGS sequence"/>
</dbReference>
<feature type="active site" description="Nucleophile" evidence="2">
    <location>
        <position position="145"/>
    </location>
</feature>